<gene>
    <name evidence="8" type="ORF">EOD43_03390</name>
</gene>
<name>A0A437M5X6_9SPHN</name>
<reference evidence="8 9" key="1">
    <citation type="submission" date="2019-01" db="EMBL/GenBank/DDBJ databases">
        <authorList>
            <person name="Chen W.-M."/>
        </authorList>
    </citation>
    <scope>NUCLEOTIDE SEQUENCE [LARGE SCALE GENOMIC DNA]</scope>
    <source>
        <strain evidence="8 9">CCP-7</strain>
    </source>
</reference>
<dbReference type="AlphaFoldDB" id="A0A437M5X6"/>
<accession>A0A437M5X6</accession>
<dbReference type="Pfam" id="PF01321">
    <property type="entry name" value="Creatinase_N"/>
    <property type="match status" value="1"/>
</dbReference>
<dbReference type="SUPFAM" id="SSF53092">
    <property type="entry name" value="Creatinase/prolidase N-terminal domain"/>
    <property type="match status" value="1"/>
</dbReference>
<evidence type="ECO:0000313" key="9">
    <source>
        <dbReference type="Proteomes" id="UP000282971"/>
    </source>
</evidence>
<keyword evidence="8" id="KW-0031">Aminopeptidase</keyword>
<dbReference type="InterPro" id="IPR029149">
    <property type="entry name" value="Creatin/AminoP/Spt16_N"/>
</dbReference>
<dbReference type="GO" id="GO:0046872">
    <property type="term" value="F:metal ion binding"/>
    <property type="evidence" value="ECO:0007669"/>
    <property type="project" value="UniProtKB-KW"/>
</dbReference>
<keyword evidence="3" id="KW-0378">Hydrolase</keyword>
<comment type="caution">
    <text evidence="8">The sequence shown here is derived from an EMBL/GenBank/DDBJ whole genome shotgun (WGS) entry which is preliminary data.</text>
</comment>
<dbReference type="OrthoDB" id="9761809at2"/>
<dbReference type="PANTHER" id="PTHR46112:SF3">
    <property type="entry name" value="AMINOPEPTIDASE YPDF"/>
    <property type="match status" value="1"/>
</dbReference>
<dbReference type="Pfam" id="PF00557">
    <property type="entry name" value="Peptidase_M24"/>
    <property type="match status" value="1"/>
</dbReference>
<dbReference type="PROSITE" id="PS00491">
    <property type="entry name" value="PROLINE_PEPTIDASE"/>
    <property type="match status" value="1"/>
</dbReference>
<sequence length="395" mass="42721">MIGGSNAQEQLAELGPWSDPAPAITALERETRVELARRLTRSAGAQALLVVAGPSLNYFLGISWKLTERLVALIITQSDRPILIAPQFEEGSLAAMTALDVETLFWEEDESPYDLVASVLSRVGASAIALDPAMPFKMVDQLALAAPSVAHIEGSDIVDGCRMNKSTAELALMRQAKQMTLEVQRRVARILRPGISSSEVIAFIDAGHRALGAAGSTFCSVQFGRASAFPHGLPGPTHLNEGDIVLIDTGCAIQGYNSDITRTYVFGTPNQQQRDLWMVEAEAQQAAFDVVQPGVLCQEVDAAARRVLERAGLGPNYRLPGLPHRTGHGIGLAVHEAPYLVKGDRTPLMPGMCFSNEPTIIVPDKFGIRLEDHFFVTDSGAEWFTERSTSIDCPF</sequence>
<dbReference type="SUPFAM" id="SSF55920">
    <property type="entry name" value="Creatinase/aminopeptidase"/>
    <property type="match status" value="1"/>
</dbReference>
<keyword evidence="1" id="KW-0645">Protease</keyword>
<evidence type="ECO:0000256" key="1">
    <source>
        <dbReference type="ARBA" id="ARBA00022670"/>
    </source>
</evidence>
<dbReference type="Proteomes" id="UP000282971">
    <property type="component" value="Unassembled WGS sequence"/>
</dbReference>
<dbReference type="InterPro" id="IPR050659">
    <property type="entry name" value="Peptidase_M24B"/>
</dbReference>
<dbReference type="RefSeq" id="WP_127741099.1">
    <property type="nucleotide sequence ID" value="NZ_SACN01000001.1"/>
</dbReference>
<dbReference type="GO" id="GO:0004177">
    <property type="term" value="F:aminopeptidase activity"/>
    <property type="evidence" value="ECO:0007669"/>
    <property type="project" value="UniProtKB-KW"/>
</dbReference>
<dbReference type="GO" id="GO:0008237">
    <property type="term" value="F:metallopeptidase activity"/>
    <property type="evidence" value="ECO:0007669"/>
    <property type="project" value="UniProtKB-KW"/>
</dbReference>
<feature type="domain" description="Creatinase N-terminal" evidence="7">
    <location>
        <begin position="32"/>
        <end position="163"/>
    </location>
</feature>
<dbReference type="Gene3D" id="3.90.230.10">
    <property type="entry name" value="Creatinase/methionine aminopeptidase superfamily"/>
    <property type="match status" value="1"/>
</dbReference>
<organism evidence="8 9">
    <name type="scientific">Sphingomonas crocodyli</name>
    <dbReference type="NCBI Taxonomy" id="1979270"/>
    <lineage>
        <taxon>Bacteria</taxon>
        <taxon>Pseudomonadati</taxon>
        <taxon>Pseudomonadota</taxon>
        <taxon>Alphaproteobacteria</taxon>
        <taxon>Sphingomonadales</taxon>
        <taxon>Sphingomonadaceae</taxon>
        <taxon>Sphingomonas</taxon>
    </lineage>
</organism>
<comment type="similarity">
    <text evidence="5">Belongs to the peptidase M24B family.</text>
</comment>
<keyword evidence="9" id="KW-1185">Reference proteome</keyword>
<evidence type="ECO:0000256" key="2">
    <source>
        <dbReference type="ARBA" id="ARBA00022723"/>
    </source>
</evidence>
<keyword evidence="4" id="KW-0482">Metalloprotease</keyword>
<dbReference type="InterPro" id="IPR001131">
    <property type="entry name" value="Peptidase_M24B_aminopep-P_CS"/>
</dbReference>
<dbReference type="InterPro" id="IPR000587">
    <property type="entry name" value="Creatinase_N"/>
</dbReference>
<evidence type="ECO:0000256" key="5">
    <source>
        <dbReference type="RuleBase" id="RU000590"/>
    </source>
</evidence>
<evidence type="ECO:0000313" key="8">
    <source>
        <dbReference type="EMBL" id="RVT92965.1"/>
    </source>
</evidence>
<dbReference type="PANTHER" id="PTHR46112">
    <property type="entry name" value="AMINOPEPTIDASE"/>
    <property type="match status" value="1"/>
</dbReference>
<proteinExistence type="inferred from homology"/>
<evidence type="ECO:0000256" key="3">
    <source>
        <dbReference type="ARBA" id="ARBA00022801"/>
    </source>
</evidence>
<evidence type="ECO:0000256" key="4">
    <source>
        <dbReference type="ARBA" id="ARBA00023049"/>
    </source>
</evidence>
<feature type="domain" description="Peptidase M24" evidence="6">
    <location>
        <begin position="172"/>
        <end position="378"/>
    </location>
</feature>
<evidence type="ECO:0000259" key="6">
    <source>
        <dbReference type="Pfam" id="PF00557"/>
    </source>
</evidence>
<keyword evidence="2 5" id="KW-0479">Metal-binding</keyword>
<dbReference type="EMBL" id="SACN01000001">
    <property type="protein sequence ID" value="RVT92965.1"/>
    <property type="molecule type" value="Genomic_DNA"/>
</dbReference>
<dbReference type="GO" id="GO:0006508">
    <property type="term" value="P:proteolysis"/>
    <property type="evidence" value="ECO:0007669"/>
    <property type="project" value="UniProtKB-KW"/>
</dbReference>
<evidence type="ECO:0000259" key="7">
    <source>
        <dbReference type="Pfam" id="PF01321"/>
    </source>
</evidence>
<protein>
    <submittedName>
        <fullName evidence="8">Aminopeptidase P family protein</fullName>
    </submittedName>
</protein>
<dbReference type="InterPro" id="IPR036005">
    <property type="entry name" value="Creatinase/aminopeptidase-like"/>
</dbReference>
<dbReference type="Gene3D" id="3.40.350.10">
    <property type="entry name" value="Creatinase/prolidase N-terminal domain"/>
    <property type="match status" value="1"/>
</dbReference>
<dbReference type="InterPro" id="IPR000994">
    <property type="entry name" value="Pept_M24"/>
</dbReference>